<comment type="caution">
    <text evidence="8">The sequence shown here is derived from an EMBL/GenBank/DDBJ whole genome shotgun (WGS) entry which is preliminary data.</text>
</comment>
<evidence type="ECO:0000256" key="4">
    <source>
        <dbReference type="ARBA" id="ARBA00022989"/>
    </source>
</evidence>
<dbReference type="Proteomes" id="UP001204000">
    <property type="component" value="Unassembled WGS sequence"/>
</dbReference>
<dbReference type="Pfam" id="PF07690">
    <property type="entry name" value="MFS_1"/>
    <property type="match status" value="1"/>
</dbReference>
<feature type="transmembrane region" description="Helical" evidence="6">
    <location>
        <begin position="95"/>
        <end position="117"/>
    </location>
</feature>
<keyword evidence="2" id="KW-1003">Cell membrane</keyword>
<evidence type="ECO:0000256" key="5">
    <source>
        <dbReference type="ARBA" id="ARBA00023136"/>
    </source>
</evidence>
<evidence type="ECO:0000256" key="2">
    <source>
        <dbReference type="ARBA" id="ARBA00022475"/>
    </source>
</evidence>
<feature type="transmembrane region" description="Helical" evidence="6">
    <location>
        <begin position="71"/>
        <end position="89"/>
    </location>
</feature>
<evidence type="ECO:0000256" key="6">
    <source>
        <dbReference type="SAM" id="Phobius"/>
    </source>
</evidence>
<feature type="transmembrane region" description="Helical" evidence="6">
    <location>
        <begin position="161"/>
        <end position="179"/>
    </location>
</feature>
<reference evidence="8" key="1">
    <citation type="submission" date="2022-05" db="EMBL/GenBank/DDBJ databases">
        <title>Corynebacterium sp. TA-R-1 sp. nov., isolated from human feces.</title>
        <authorList>
            <person name="Shamsuzzaman M."/>
            <person name="Dahal R.H."/>
        </authorList>
    </citation>
    <scope>NUCLEOTIDE SEQUENCE</scope>
    <source>
        <strain evidence="8">TA-R-1</strain>
    </source>
</reference>
<proteinExistence type="predicted"/>
<dbReference type="Gene3D" id="1.20.1250.20">
    <property type="entry name" value="MFS general substrate transporter like domains"/>
    <property type="match status" value="1"/>
</dbReference>
<dbReference type="InterPro" id="IPR020846">
    <property type="entry name" value="MFS_dom"/>
</dbReference>
<comment type="subcellular location">
    <subcellularLocation>
        <location evidence="1">Cell membrane</location>
        <topology evidence="1">Multi-pass membrane protein</topology>
    </subcellularLocation>
</comment>
<feature type="transmembrane region" description="Helical" evidence="6">
    <location>
        <begin position="325"/>
        <end position="344"/>
    </location>
</feature>
<keyword evidence="3 6" id="KW-0812">Transmembrane</keyword>
<feature type="transmembrane region" description="Helical" evidence="6">
    <location>
        <begin position="200"/>
        <end position="221"/>
    </location>
</feature>
<feature type="transmembrane region" description="Helical" evidence="6">
    <location>
        <begin position="39"/>
        <end position="59"/>
    </location>
</feature>
<sequence>MQIVPLAAMSFAAFVYVTFEMFSVGLITPMAADLGVSEGQIGLLMTVYAGLVAVVTIPLMAATSHLNRRPLFMATLGFLLTGIALQALAPNYWVLFAGRVTAALTHGLFWSMVNPMSARLAPPGQMGRAVAAVSFGATMSTVIGAPLSTAIGNAIGWRNSTWVLGAATIVAVVLLLRTLPSMPAQPRDANAGTQGAKAAIPSLIVYLACAVTALFASFTYLALLVESTAGPRWVPVGLSMYGLFGIVGVVFAGRRVDRRMIRINGLDTVLLMTAALTGMIALQLDSGVLMFLTVAVLGIAAGSLPTAGTTIFMHAGRHNQDLVSSIYVVTFQVGIASGSALGAFTVDAGYLAGTLLITLILGAVALVALAGFSRPKLR</sequence>
<dbReference type="InterPro" id="IPR050189">
    <property type="entry name" value="MFS_Efflux_Transporters"/>
</dbReference>
<evidence type="ECO:0000313" key="8">
    <source>
        <dbReference type="EMBL" id="MCP1388336.1"/>
    </source>
</evidence>
<dbReference type="CDD" id="cd17324">
    <property type="entry name" value="MFS_NepI_like"/>
    <property type="match status" value="1"/>
</dbReference>
<dbReference type="PROSITE" id="PS50850">
    <property type="entry name" value="MFS"/>
    <property type="match status" value="1"/>
</dbReference>
<evidence type="ECO:0000259" key="7">
    <source>
        <dbReference type="PROSITE" id="PS50850"/>
    </source>
</evidence>
<dbReference type="InterPro" id="IPR036259">
    <property type="entry name" value="MFS_trans_sf"/>
</dbReference>
<feature type="transmembrane region" description="Helical" evidence="6">
    <location>
        <begin position="288"/>
        <end position="313"/>
    </location>
</feature>
<feature type="transmembrane region" description="Helical" evidence="6">
    <location>
        <begin position="7"/>
        <end position="27"/>
    </location>
</feature>
<protein>
    <submittedName>
        <fullName evidence="8">MFS transporter</fullName>
    </submittedName>
</protein>
<gene>
    <name evidence="8" type="ORF">M5J20_09075</name>
</gene>
<feature type="transmembrane region" description="Helical" evidence="6">
    <location>
        <begin position="350"/>
        <end position="372"/>
    </location>
</feature>
<evidence type="ECO:0000256" key="3">
    <source>
        <dbReference type="ARBA" id="ARBA00022692"/>
    </source>
</evidence>
<accession>A0ABT1G2U2</accession>
<name>A0ABT1G2U2_9CORY</name>
<dbReference type="InterPro" id="IPR011701">
    <property type="entry name" value="MFS"/>
</dbReference>
<keyword evidence="5 6" id="KW-0472">Membrane</keyword>
<feature type="transmembrane region" description="Helical" evidence="6">
    <location>
        <begin position="265"/>
        <end position="282"/>
    </location>
</feature>
<keyword evidence="4 6" id="KW-1133">Transmembrane helix</keyword>
<dbReference type="PANTHER" id="PTHR43124:SF3">
    <property type="entry name" value="CHLORAMPHENICOL EFFLUX PUMP RV0191"/>
    <property type="match status" value="1"/>
</dbReference>
<feature type="transmembrane region" description="Helical" evidence="6">
    <location>
        <begin position="129"/>
        <end position="155"/>
    </location>
</feature>
<feature type="transmembrane region" description="Helical" evidence="6">
    <location>
        <begin position="233"/>
        <end position="253"/>
    </location>
</feature>
<keyword evidence="9" id="KW-1185">Reference proteome</keyword>
<dbReference type="EMBL" id="JAMFTQ010000013">
    <property type="protein sequence ID" value="MCP1388336.1"/>
    <property type="molecule type" value="Genomic_DNA"/>
</dbReference>
<feature type="domain" description="Major facilitator superfamily (MFS) profile" evidence="7">
    <location>
        <begin position="1"/>
        <end position="378"/>
    </location>
</feature>
<organism evidence="8 9">
    <name type="scientific">Corynebacterium stercoris</name>
    <dbReference type="NCBI Taxonomy" id="2943490"/>
    <lineage>
        <taxon>Bacteria</taxon>
        <taxon>Bacillati</taxon>
        <taxon>Actinomycetota</taxon>
        <taxon>Actinomycetes</taxon>
        <taxon>Mycobacteriales</taxon>
        <taxon>Corynebacteriaceae</taxon>
        <taxon>Corynebacterium</taxon>
    </lineage>
</organism>
<dbReference type="SUPFAM" id="SSF103473">
    <property type="entry name" value="MFS general substrate transporter"/>
    <property type="match status" value="1"/>
</dbReference>
<evidence type="ECO:0000313" key="9">
    <source>
        <dbReference type="Proteomes" id="UP001204000"/>
    </source>
</evidence>
<evidence type="ECO:0000256" key="1">
    <source>
        <dbReference type="ARBA" id="ARBA00004651"/>
    </source>
</evidence>
<dbReference type="PANTHER" id="PTHR43124">
    <property type="entry name" value="PURINE EFFLUX PUMP PBUE"/>
    <property type="match status" value="1"/>
</dbReference>